<dbReference type="PANTHER" id="PTHR22916">
    <property type="entry name" value="GLYCOSYLTRANSFERASE"/>
    <property type="match status" value="1"/>
</dbReference>
<dbReference type="EMBL" id="PFBV01000005">
    <property type="protein sequence ID" value="PIT88168.1"/>
    <property type="molecule type" value="Genomic_DNA"/>
</dbReference>
<dbReference type="Pfam" id="PF00535">
    <property type="entry name" value="Glycos_transf_2"/>
    <property type="match status" value="1"/>
</dbReference>
<name>A0A2M6W5V1_9BACT</name>
<dbReference type="InterPro" id="IPR001173">
    <property type="entry name" value="Glyco_trans_2-like"/>
</dbReference>
<gene>
    <name evidence="3" type="ORF">COU29_04115</name>
</gene>
<protein>
    <recommendedName>
        <fullName evidence="2">Glycosyltransferase 2-like domain-containing protein</fullName>
    </recommendedName>
</protein>
<reference evidence="4" key="1">
    <citation type="submission" date="2017-09" db="EMBL/GenBank/DDBJ databases">
        <title>Depth-based differentiation of microbial function through sediment-hosted aquifers and enrichment of novel symbionts in the deep terrestrial subsurface.</title>
        <authorList>
            <person name="Probst A.J."/>
            <person name="Ladd B."/>
            <person name="Jarett J.K."/>
            <person name="Geller-Mcgrath D.E."/>
            <person name="Sieber C.M.K."/>
            <person name="Emerson J.B."/>
            <person name="Anantharaman K."/>
            <person name="Thomas B.C."/>
            <person name="Malmstrom R."/>
            <person name="Stieglmeier M."/>
            <person name="Klingl A."/>
            <person name="Woyke T."/>
            <person name="Ryan C.M."/>
            <person name="Banfield J.F."/>
        </authorList>
    </citation>
    <scope>NUCLEOTIDE SEQUENCE [LARGE SCALE GENOMIC DNA]</scope>
</reference>
<keyword evidence="1" id="KW-0812">Transmembrane</keyword>
<feature type="transmembrane region" description="Helical" evidence="1">
    <location>
        <begin position="115"/>
        <end position="134"/>
    </location>
</feature>
<dbReference type="AlphaFoldDB" id="A0A2M6W5V1"/>
<dbReference type="PANTHER" id="PTHR22916:SF3">
    <property type="entry name" value="UDP-GLCNAC:BETAGAL BETA-1,3-N-ACETYLGLUCOSAMINYLTRANSFERASE-LIKE PROTEIN 1"/>
    <property type="match status" value="1"/>
</dbReference>
<evidence type="ECO:0000256" key="1">
    <source>
        <dbReference type="SAM" id="Phobius"/>
    </source>
</evidence>
<evidence type="ECO:0000259" key="2">
    <source>
        <dbReference type="Pfam" id="PF00535"/>
    </source>
</evidence>
<dbReference type="InterPro" id="IPR029044">
    <property type="entry name" value="Nucleotide-diphossugar_trans"/>
</dbReference>
<dbReference type="GO" id="GO:0016758">
    <property type="term" value="F:hexosyltransferase activity"/>
    <property type="evidence" value="ECO:0007669"/>
    <property type="project" value="UniProtKB-ARBA"/>
</dbReference>
<accession>A0A2M6W5V1</accession>
<feature type="domain" description="Glycosyltransferase 2-like" evidence="2">
    <location>
        <begin position="4"/>
        <end position="169"/>
    </location>
</feature>
<evidence type="ECO:0000313" key="3">
    <source>
        <dbReference type="EMBL" id="PIT88168.1"/>
    </source>
</evidence>
<keyword evidence="1" id="KW-1133">Transmembrane helix</keyword>
<keyword evidence="1" id="KW-0472">Membrane</keyword>
<dbReference type="Gene3D" id="3.90.550.10">
    <property type="entry name" value="Spore Coat Polysaccharide Biosynthesis Protein SpsA, Chain A"/>
    <property type="match status" value="1"/>
</dbReference>
<organism evidence="3 4">
    <name type="scientific">Candidatus Magasanikbacteria bacterium CG10_big_fil_rev_8_21_14_0_10_36_32</name>
    <dbReference type="NCBI Taxonomy" id="1974646"/>
    <lineage>
        <taxon>Bacteria</taxon>
        <taxon>Candidatus Magasanikiibacteriota</taxon>
    </lineage>
</organism>
<proteinExistence type="predicted"/>
<sequence>MLTLITSSYKSEKYLKRYAAKITKAGDFLVGKIDFEFIVIANSPTKKEIEIFESLKKNKWFSYVEVPRESVFCSINRGINIAKGDVVGLWNVDDVRYPESLIDGLRLMNEGANVVYFPFVIEWFLNLFGFNFLIRRKIIKPPLFDREKFIRGMHCGPFFLIRKDFFKQIGPFDEQFKVAGDFDWCVRATKISDKFSLSEKIGGEFRVDGGGLSAGGRAMHFAENNIVSRRHGMEDKVVPGYENEEAGLRVDKIKFNGEYIDF</sequence>
<dbReference type="SUPFAM" id="SSF53448">
    <property type="entry name" value="Nucleotide-diphospho-sugar transferases"/>
    <property type="match status" value="1"/>
</dbReference>
<comment type="caution">
    <text evidence="3">The sequence shown here is derived from an EMBL/GenBank/DDBJ whole genome shotgun (WGS) entry which is preliminary data.</text>
</comment>
<evidence type="ECO:0000313" key="4">
    <source>
        <dbReference type="Proteomes" id="UP000231426"/>
    </source>
</evidence>
<dbReference type="Proteomes" id="UP000231426">
    <property type="component" value="Unassembled WGS sequence"/>
</dbReference>